<dbReference type="InterPro" id="IPR035490">
    <property type="entry name" value="GlmS/FrlB_SIS"/>
</dbReference>
<dbReference type="Pfam" id="PF13522">
    <property type="entry name" value="GATase_6"/>
    <property type="match status" value="1"/>
</dbReference>
<organism evidence="13 14">
    <name type="scientific">Faecalispora sporosphaeroides</name>
    <dbReference type="NCBI Taxonomy" id="1549"/>
    <lineage>
        <taxon>Bacteria</taxon>
        <taxon>Bacillati</taxon>
        <taxon>Bacillota</taxon>
        <taxon>Clostridia</taxon>
        <taxon>Eubacteriales</taxon>
        <taxon>Oscillospiraceae</taxon>
        <taxon>Faecalispora</taxon>
    </lineage>
</organism>
<dbReference type="InterPro" id="IPR001347">
    <property type="entry name" value="SIS_dom"/>
</dbReference>
<dbReference type="CDD" id="cd05009">
    <property type="entry name" value="SIS_GlmS_GlmD_2"/>
    <property type="match status" value="1"/>
</dbReference>
<dbReference type="HAMAP" id="MF_00164">
    <property type="entry name" value="GlmS"/>
    <property type="match status" value="1"/>
</dbReference>
<feature type="domain" description="SIS" evidence="12">
    <location>
        <begin position="457"/>
        <end position="599"/>
    </location>
</feature>
<dbReference type="Gene3D" id="3.60.20.10">
    <property type="entry name" value="Glutamine Phosphoribosylpyrophosphate, subunit 1, domain 1"/>
    <property type="match status" value="1"/>
</dbReference>
<evidence type="ECO:0000256" key="9">
    <source>
        <dbReference type="ARBA" id="ARBA00022962"/>
    </source>
</evidence>
<dbReference type="PANTHER" id="PTHR10937:SF0">
    <property type="entry name" value="GLUTAMINE--FRUCTOSE-6-PHOSPHATE TRANSAMINASE (ISOMERIZING)"/>
    <property type="match status" value="1"/>
</dbReference>
<dbReference type="FunFam" id="3.40.50.10490:FF:000002">
    <property type="entry name" value="Glutamine--fructose-6-phosphate aminotransferase [isomerizing]"/>
    <property type="match status" value="1"/>
</dbReference>
<feature type="domain" description="SIS" evidence="12">
    <location>
        <begin position="285"/>
        <end position="424"/>
    </location>
</feature>
<sequence>MCGIVGYIGGDQAAPILLNGLEKLEYRGYDSAGMAVYTGDALRVVKSKGRLQVLSDLVDGGKSLQGTVGIGHTRWATHGKPSDVNSHPQVSNSGKFAVVHNGIIENYQELKEKLIKKGVSFVSETDTEVVAQLLEYYYDGDILDAFIRVISRLQGSYALGILCVDDPDKLYAVRKDSPLVVGLGEHENYVASDIPSILNRTRNFYRLKDNEIVELTRDSVRIFNMEKEPIEKELVHIDWDLSAAEKGGYEHFMFKEIMEQPKALRDTIFPRVKDGRITLDNVTLTAEQLHKFNRISIVACGSAYHVGVVAKYVIEKLTRIPVEVDVASEFRYRQPILDNNSLVIVISQSGETADTLAALREAKRLGARIISIVNVVGSSIANDSDDVLYTWAGPEIAVATTKAYSTQLAVVYLLAIYMADLLGRLTPEEYADYVKELQELPDKVEKTLENKENIQYFASKHFSAKDIFFIGRNLDYAISLEGSLKLKEISYIHSEAYAAGELKHGTISLMEEGTLVVAVATHQQLLEKMMSNVIEVRSRGALVLGLTTEDNAQEIGKDMDFLFSVPTACEIMRPSLAVIPLQLFAYYVASMKGCDIDKPRNLAKSVTVE</sequence>
<dbReference type="CDD" id="cd00714">
    <property type="entry name" value="GFAT"/>
    <property type="match status" value="1"/>
</dbReference>
<dbReference type="AlphaFoldDB" id="A0A928KVT9"/>
<dbReference type="InterPro" id="IPR047084">
    <property type="entry name" value="GFAT_N"/>
</dbReference>
<dbReference type="GO" id="GO:0006002">
    <property type="term" value="P:fructose 6-phosphate metabolic process"/>
    <property type="evidence" value="ECO:0007669"/>
    <property type="project" value="TreeGrafter"/>
</dbReference>
<dbReference type="FunFam" id="3.60.20.10:FF:000006">
    <property type="entry name" value="Glutamine--fructose-6-phosphate aminotransferase [isomerizing]"/>
    <property type="match status" value="1"/>
</dbReference>
<keyword evidence="5 10" id="KW-0963">Cytoplasm</keyword>
<evidence type="ECO:0000313" key="13">
    <source>
        <dbReference type="EMBL" id="MBE6832332.1"/>
    </source>
</evidence>
<dbReference type="GO" id="GO:0046349">
    <property type="term" value="P:amino sugar biosynthetic process"/>
    <property type="evidence" value="ECO:0007669"/>
    <property type="project" value="UniProtKB-ARBA"/>
</dbReference>
<name>A0A928KVT9_9FIRM</name>
<dbReference type="PROSITE" id="PS51278">
    <property type="entry name" value="GATASE_TYPE_2"/>
    <property type="match status" value="1"/>
</dbReference>
<dbReference type="Gene3D" id="3.40.50.10490">
    <property type="entry name" value="Glucose-6-phosphate isomerase like protein, domain 1"/>
    <property type="match status" value="2"/>
</dbReference>
<dbReference type="SUPFAM" id="SSF53697">
    <property type="entry name" value="SIS domain"/>
    <property type="match status" value="1"/>
</dbReference>
<evidence type="ECO:0000256" key="4">
    <source>
        <dbReference type="ARBA" id="ARBA00016090"/>
    </source>
</evidence>
<dbReference type="NCBIfam" id="NF001484">
    <property type="entry name" value="PRK00331.1"/>
    <property type="match status" value="1"/>
</dbReference>
<dbReference type="GO" id="GO:0097367">
    <property type="term" value="F:carbohydrate derivative binding"/>
    <property type="evidence" value="ECO:0007669"/>
    <property type="project" value="InterPro"/>
</dbReference>
<comment type="subcellular location">
    <subcellularLocation>
        <location evidence="2 10">Cytoplasm</location>
    </subcellularLocation>
</comment>
<dbReference type="SUPFAM" id="SSF56235">
    <property type="entry name" value="N-terminal nucleophile aminohydrolases (Ntn hydrolases)"/>
    <property type="match status" value="1"/>
</dbReference>
<evidence type="ECO:0000256" key="3">
    <source>
        <dbReference type="ARBA" id="ARBA00012916"/>
    </source>
</evidence>
<dbReference type="EC" id="2.6.1.16" evidence="3 10"/>
<dbReference type="NCBIfam" id="TIGR01135">
    <property type="entry name" value="glmS"/>
    <property type="match status" value="1"/>
</dbReference>
<evidence type="ECO:0000259" key="12">
    <source>
        <dbReference type="PROSITE" id="PS51464"/>
    </source>
</evidence>
<feature type="domain" description="Glutamine amidotransferase type-2" evidence="11">
    <location>
        <begin position="2"/>
        <end position="218"/>
    </location>
</feature>
<dbReference type="CDD" id="cd05008">
    <property type="entry name" value="SIS_GlmS_GlmD_1"/>
    <property type="match status" value="1"/>
</dbReference>
<feature type="active site" description="Nucleophile; for GATase activity" evidence="10">
    <location>
        <position position="2"/>
    </location>
</feature>
<evidence type="ECO:0000313" key="14">
    <source>
        <dbReference type="Proteomes" id="UP000754750"/>
    </source>
</evidence>
<comment type="subunit">
    <text evidence="10">Homodimer.</text>
</comment>
<evidence type="ECO:0000256" key="8">
    <source>
        <dbReference type="ARBA" id="ARBA00022737"/>
    </source>
</evidence>
<evidence type="ECO:0000259" key="11">
    <source>
        <dbReference type="PROSITE" id="PS51278"/>
    </source>
</evidence>
<dbReference type="GO" id="GO:0006047">
    <property type="term" value="P:UDP-N-acetylglucosamine metabolic process"/>
    <property type="evidence" value="ECO:0007669"/>
    <property type="project" value="TreeGrafter"/>
</dbReference>
<dbReference type="RefSeq" id="WP_326839830.1">
    <property type="nucleotide sequence ID" value="NZ_SVNY01000001.1"/>
</dbReference>
<dbReference type="PROSITE" id="PS51464">
    <property type="entry name" value="SIS"/>
    <property type="match status" value="2"/>
</dbReference>
<evidence type="ECO:0000256" key="2">
    <source>
        <dbReference type="ARBA" id="ARBA00004496"/>
    </source>
</evidence>
<evidence type="ECO:0000256" key="1">
    <source>
        <dbReference type="ARBA" id="ARBA00001031"/>
    </source>
</evidence>
<comment type="caution">
    <text evidence="13">The sequence shown here is derived from an EMBL/GenBank/DDBJ whole genome shotgun (WGS) entry which is preliminary data.</text>
</comment>
<dbReference type="FunFam" id="3.40.50.10490:FF:000001">
    <property type="entry name" value="Glutamine--fructose-6-phosphate aminotransferase [isomerizing]"/>
    <property type="match status" value="1"/>
</dbReference>
<dbReference type="InterPro" id="IPR005855">
    <property type="entry name" value="GFAT"/>
</dbReference>
<dbReference type="InterPro" id="IPR035466">
    <property type="entry name" value="GlmS/AgaS_SIS"/>
</dbReference>
<dbReference type="InterPro" id="IPR046348">
    <property type="entry name" value="SIS_dom_sf"/>
</dbReference>
<evidence type="ECO:0000256" key="7">
    <source>
        <dbReference type="ARBA" id="ARBA00022679"/>
    </source>
</evidence>
<dbReference type="GO" id="GO:0004360">
    <property type="term" value="F:glutamine-fructose-6-phosphate transaminase (isomerizing) activity"/>
    <property type="evidence" value="ECO:0007669"/>
    <property type="project" value="UniProtKB-UniRule"/>
</dbReference>
<evidence type="ECO:0000256" key="10">
    <source>
        <dbReference type="HAMAP-Rule" id="MF_00164"/>
    </source>
</evidence>
<evidence type="ECO:0000256" key="5">
    <source>
        <dbReference type="ARBA" id="ARBA00022490"/>
    </source>
</evidence>
<feature type="active site" description="For Fru-6P isomerization activity" evidence="10">
    <location>
        <position position="604"/>
    </location>
</feature>
<dbReference type="Proteomes" id="UP000754750">
    <property type="component" value="Unassembled WGS sequence"/>
</dbReference>
<keyword evidence="9" id="KW-0315">Glutamine amidotransferase</keyword>
<dbReference type="InterPro" id="IPR029055">
    <property type="entry name" value="Ntn_hydrolases_N"/>
</dbReference>
<feature type="initiator methionine" description="Removed" evidence="10">
    <location>
        <position position="1"/>
    </location>
</feature>
<dbReference type="InterPro" id="IPR017932">
    <property type="entry name" value="GATase_2_dom"/>
</dbReference>
<keyword evidence="6 10" id="KW-0032">Aminotransferase</keyword>
<protein>
    <recommendedName>
        <fullName evidence="4 10">Glutamine--fructose-6-phosphate aminotransferase [isomerizing]</fullName>
        <ecNumber evidence="3 10">2.6.1.16</ecNumber>
    </recommendedName>
    <alternativeName>
        <fullName evidence="10">D-fructose-6-phosphate amidotransferase</fullName>
    </alternativeName>
    <alternativeName>
        <fullName evidence="10">GFAT</fullName>
    </alternativeName>
    <alternativeName>
        <fullName evidence="10">Glucosamine-6-phosphate synthase</fullName>
    </alternativeName>
    <alternativeName>
        <fullName evidence="10">Hexosephosphate aminotransferase</fullName>
    </alternativeName>
    <alternativeName>
        <fullName evidence="10">L-glutamine--D-fructose-6-phosphate amidotransferase</fullName>
    </alternativeName>
</protein>
<dbReference type="GO" id="GO:0006487">
    <property type="term" value="P:protein N-linked glycosylation"/>
    <property type="evidence" value="ECO:0007669"/>
    <property type="project" value="TreeGrafter"/>
</dbReference>
<reference evidence="13" key="1">
    <citation type="submission" date="2019-04" db="EMBL/GenBank/DDBJ databases">
        <title>Evolution of Biomass-Degrading Anaerobic Consortia Revealed by Metagenomics.</title>
        <authorList>
            <person name="Peng X."/>
        </authorList>
    </citation>
    <scope>NUCLEOTIDE SEQUENCE</scope>
    <source>
        <strain evidence="13">SIG551</strain>
    </source>
</reference>
<proteinExistence type="inferred from homology"/>
<keyword evidence="8" id="KW-0677">Repeat</keyword>
<keyword evidence="7 10" id="KW-0808">Transferase</keyword>
<accession>A0A928KVT9</accession>
<evidence type="ECO:0000256" key="6">
    <source>
        <dbReference type="ARBA" id="ARBA00022576"/>
    </source>
</evidence>
<comment type="function">
    <text evidence="10">Catalyzes the first step in hexosamine metabolism, converting fructose-6P into glucosamine-6P using glutamine as a nitrogen source.</text>
</comment>
<comment type="catalytic activity">
    <reaction evidence="1 10">
        <text>D-fructose 6-phosphate + L-glutamine = D-glucosamine 6-phosphate + L-glutamate</text>
        <dbReference type="Rhea" id="RHEA:13237"/>
        <dbReference type="ChEBI" id="CHEBI:29985"/>
        <dbReference type="ChEBI" id="CHEBI:58359"/>
        <dbReference type="ChEBI" id="CHEBI:58725"/>
        <dbReference type="ChEBI" id="CHEBI:61527"/>
        <dbReference type="EC" id="2.6.1.16"/>
    </reaction>
</comment>
<dbReference type="GO" id="GO:0005975">
    <property type="term" value="P:carbohydrate metabolic process"/>
    <property type="evidence" value="ECO:0007669"/>
    <property type="project" value="UniProtKB-UniRule"/>
</dbReference>
<dbReference type="PANTHER" id="PTHR10937">
    <property type="entry name" value="GLUCOSAMINE--FRUCTOSE-6-PHOSPHATE AMINOTRANSFERASE, ISOMERIZING"/>
    <property type="match status" value="1"/>
</dbReference>
<dbReference type="EMBL" id="SVNY01000001">
    <property type="protein sequence ID" value="MBE6832332.1"/>
    <property type="molecule type" value="Genomic_DNA"/>
</dbReference>
<gene>
    <name evidence="10 13" type="primary">glmS</name>
    <name evidence="13" type="ORF">E7512_01900</name>
</gene>
<dbReference type="Pfam" id="PF01380">
    <property type="entry name" value="SIS"/>
    <property type="match status" value="2"/>
</dbReference>
<dbReference type="GO" id="GO:0005829">
    <property type="term" value="C:cytosol"/>
    <property type="evidence" value="ECO:0007669"/>
    <property type="project" value="TreeGrafter"/>
</dbReference>